<keyword evidence="2" id="KW-0964">Secreted</keyword>
<feature type="region of interest" description="Disordered" evidence="3">
    <location>
        <begin position="1"/>
        <end position="37"/>
    </location>
</feature>
<feature type="domain" description="Hedgehog/Intein (Hint)" evidence="4">
    <location>
        <begin position="333"/>
        <end position="477"/>
    </location>
</feature>
<dbReference type="PANTHER" id="PTHR38340:SF1">
    <property type="entry name" value="S-LAYER PROTEIN"/>
    <property type="match status" value="1"/>
</dbReference>
<dbReference type="Pfam" id="PF00353">
    <property type="entry name" value="HemolysinCabind"/>
    <property type="match status" value="2"/>
</dbReference>
<evidence type="ECO:0000256" key="1">
    <source>
        <dbReference type="ARBA" id="ARBA00004613"/>
    </source>
</evidence>
<dbReference type="Gene3D" id="2.170.16.10">
    <property type="entry name" value="Hedgehog/Intein (Hint) domain"/>
    <property type="match status" value="1"/>
</dbReference>
<dbReference type="SUPFAM" id="SSF51294">
    <property type="entry name" value="Hedgehog/intein (Hint) domain"/>
    <property type="match status" value="1"/>
</dbReference>
<evidence type="ECO:0000256" key="3">
    <source>
        <dbReference type="SAM" id="MobiDB-lite"/>
    </source>
</evidence>
<dbReference type="InterPro" id="IPR018511">
    <property type="entry name" value="Hemolysin-typ_Ca-bd_CS"/>
</dbReference>
<dbReference type="PROSITE" id="PS00330">
    <property type="entry name" value="HEMOLYSIN_CALCIUM"/>
    <property type="match status" value="1"/>
</dbReference>
<dbReference type="GO" id="GO:0005615">
    <property type="term" value="C:extracellular space"/>
    <property type="evidence" value="ECO:0007669"/>
    <property type="project" value="InterPro"/>
</dbReference>
<dbReference type="GO" id="GO:0005509">
    <property type="term" value="F:calcium ion binding"/>
    <property type="evidence" value="ECO:0007669"/>
    <property type="project" value="InterPro"/>
</dbReference>
<reference evidence="5" key="1">
    <citation type="submission" date="2020-10" db="EMBL/GenBank/DDBJ databases">
        <title>Paenihalocynthiibacter styelae gen. nov., sp. nov., isolated from stalked sea squirt Styela clava.</title>
        <authorList>
            <person name="Kim Y.-O."/>
            <person name="Yoon J.-H."/>
        </authorList>
    </citation>
    <scope>NUCLEOTIDE SEQUENCE</scope>
    <source>
        <strain evidence="5">MYP1-1</strain>
    </source>
</reference>
<sequence>MAVTGTPGSGDDILTGDGADDTVAGQQGNDTISGGGGNDTIHGDVLFAANGPLDSNQNDNSWSPGTVTGWYNTGSGGTIERWGDGFLGLSTADGSAFIELDGNTVGVDHVQTDVELADGVTYVLSFDHAARAGGSVNDDFEVTHNGTVIATISPSSTGFFTTTTLTLTGLSGTDTIGFREFASQDNGLGPLLDNIQFSLTPASVAASGHSFNDILDGGAGDDKIYGQEGDDTITGGADDDYLEGGSGSDTFVYADGSGSDVIKDFTIGEDLLDVSALNNGSGQTVGNSDVVVMSDGEDGSILTFPNGETIRLVGVDPSSLDTPEELAAIGIHCFLQGTGILTPSGERRIEDLRVGEEVLTRDAGAQEIRWIGRRLMKPAHLNRNPHLRPICIGKDALGPGSPVRDLWVSPQHRCVVTGAKAEMLFAAEEVFVPAKSMTDLPGCYVSGREDVVYFHILFDSHQLVMSEGLLTESFYPGAAHQRAGDQKVRDEIREIFPEMADRPDVCGPTCLPSLTVREGRLLLS</sequence>
<evidence type="ECO:0000259" key="4">
    <source>
        <dbReference type="Pfam" id="PF13403"/>
    </source>
</evidence>
<dbReference type="Pfam" id="PF13403">
    <property type="entry name" value="Hint_2"/>
    <property type="match status" value="1"/>
</dbReference>
<evidence type="ECO:0000256" key="2">
    <source>
        <dbReference type="ARBA" id="ARBA00022525"/>
    </source>
</evidence>
<gene>
    <name evidence="5" type="ORF">H1D41_02360</name>
</gene>
<dbReference type="InterPro" id="IPR028992">
    <property type="entry name" value="Hedgehog/Intein_dom"/>
</dbReference>
<dbReference type="Proteomes" id="UP000640583">
    <property type="component" value="Unassembled WGS sequence"/>
</dbReference>
<dbReference type="PANTHER" id="PTHR38340">
    <property type="entry name" value="S-LAYER PROTEIN"/>
    <property type="match status" value="1"/>
</dbReference>
<dbReference type="InterPro" id="IPR036844">
    <property type="entry name" value="Hint_dom_sf"/>
</dbReference>
<protein>
    <submittedName>
        <fullName evidence="5">Hint domain-containing protein</fullName>
    </submittedName>
</protein>
<dbReference type="InterPro" id="IPR050557">
    <property type="entry name" value="RTX_toxin/Mannuronan_C5-epim"/>
</dbReference>
<keyword evidence="6" id="KW-1185">Reference proteome</keyword>
<dbReference type="Gene3D" id="2.150.10.10">
    <property type="entry name" value="Serralysin-like metalloprotease, C-terminal"/>
    <property type="match status" value="1"/>
</dbReference>
<dbReference type="EMBL" id="JADCKQ010000002">
    <property type="protein sequence ID" value="MBI1492474.1"/>
    <property type="molecule type" value="Genomic_DNA"/>
</dbReference>
<name>A0A8J7LKE8_9RHOB</name>
<accession>A0A8J7LKE8</accession>
<comment type="caution">
    <text evidence="5">The sequence shown here is derived from an EMBL/GenBank/DDBJ whole genome shotgun (WGS) entry which is preliminary data.</text>
</comment>
<organism evidence="5 6">
    <name type="scientific">Halocynthiibacter styelae</name>
    <dbReference type="NCBI Taxonomy" id="2761955"/>
    <lineage>
        <taxon>Bacteria</taxon>
        <taxon>Pseudomonadati</taxon>
        <taxon>Pseudomonadota</taxon>
        <taxon>Alphaproteobacteria</taxon>
        <taxon>Rhodobacterales</taxon>
        <taxon>Paracoccaceae</taxon>
        <taxon>Halocynthiibacter</taxon>
    </lineage>
</organism>
<dbReference type="InterPro" id="IPR001343">
    <property type="entry name" value="Hemolysn_Ca-bd"/>
</dbReference>
<evidence type="ECO:0000313" key="5">
    <source>
        <dbReference type="EMBL" id="MBI1492474.1"/>
    </source>
</evidence>
<proteinExistence type="predicted"/>
<dbReference type="InterPro" id="IPR011049">
    <property type="entry name" value="Serralysin-like_metalloprot_C"/>
</dbReference>
<dbReference type="SUPFAM" id="SSF51120">
    <property type="entry name" value="beta-Roll"/>
    <property type="match status" value="2"/>
</dbReference>
<comment type="subcellular location">
    <subcellularLocation>
        <location evidence="1">Secreted</location>
    </subcellularLocation>
</comment>
<dbReference type="PRINTS" id="PR00313">
    <property type="entry name" value="CABNDNGRPT"/>
</dbReference>
<dbReference type="AlphaFoldDB" id="A0A8J7LKE8"/>
<evidence type="ECO:0000313" key="6">
    <source>
        <dbReference type="Proteomes" id="UP000640583"/>
    </source>
</evidence>
<dbReference type="RefSeq" id="WP_228847406.1">
    <property type="nucleotide sequence ID" value="NZ_JADCKQ010000002.1"/>
</dbReference>